<organism evidence="2 3">
    <name type="scientific">Dispira parvispora</name>
    <dbReference type="NCBI Taxonomy" id="1520584"/>
    <lineage>
        <taxon>Eukaryota</taxon>
        <taxon>Fungi</taxon>
        <taxon>Fungi incertae sedis</taxon>
        <taxon>Zoopagomycota</taxon>
        <taxon>Kickxellomycotina</taxon>
        <taxon>Dimargaritomycetes</taxon>
        <taxon>Dimargaritales</taxon>
        <taxon>Dimargaritaceae</taxon>
        <taxon>Dispira</taxon>
    </lineage>
</organism>
<sequence length="517" mass="57432">MAPLTDNQVPPPVPNTRKRPRKAVHPQRSIPATLPTNSTVSECRPLGHLQRDHPHPVLVTVPGQAPPSPSTVHSSQYSPTHPTAPISPCAEKKDTVVALPTPPRSVSPPPSSWGAVAGPPLGITIRYSPQKGTIFSRQAKPQPIIQDREVITLDVYSAFRTNPQDLWQWCAHDSRSSPLYPLRTVSGGYSGTRRSGIYSRDTASETSQNHSPRMRRQRHRRGPHHAASRRAGDHDDRFDQASDTTASYAGVSRHPLSHDETLETTTTPSRASTPALGSEIDGSEFHLDAMQHGYGTRRQQQAFYNLLSHSAQASDANDEPTDDDGFHPGSDRSSQRHPRARKTPQKKRVKKEIRDYPTVVWPKGAPMDVSDDLDYYVLTEPEIHVCSTLRVPPHQYLQIKETLIRAAREAHLAFPKGLKELELTYARREKQPEAGVASAKQEEAGESPAPPSGSPAKREPPTNVIPPNALNIFIQQQSLKPKRSFRKRDAQKLCRIDVNKTSKIVDWFVEMGWLALS</sequence>
<feature type="region of interest" description="Disordered" evidence="1">
    <location>
        <begin position="1"/>
        <end position="88"/>
    </location>
</feature>
<dbReference type="Proteomes" id="UP001150925">
    <property type="component" value="Unassembled WGS sequence"/>
</dbReference>
<proteinExistence type="predicted"/>
<dbReference type="Gene3D" id="1.10.10.10">
    <property type="entry name" value="Winged helix-like DNA-binding domain superfamily/Winged helix DNA-binding domain"/>
    <property type="match status" value="2"/>
</dbReference>
<dbReference type="SUPFAM" id="SSF46689">
    <property type="entry name" value="Homeodomain-like"/>
    <property type="match status" value="2"/>
</dbReference>
<feature type="region of interest" description="Disordered" evidence="1">
    <location>
        <begin position="311"/>
        <end position="351"/>
    </location>
</feature>
<feature type="compositionally biased region" description="Basic residues" evidence="1">
    <location>
        <begin position="16"/>
        <end position="25"/>
    </location>
</feature>
<evidence type="ECO:0000256" key="1">
    <source>
        <dbReference type="SAM" id="MobiDB-lite"/>
    </source>
</evidence>
<reference evidence="2" key="1">
    <citation type="submission" date="2022-07" db="EMBL/GenBank/DDBJ databases">
        <title>Phylogenomic reconstructions and comparative analyses of Kickxellomycotina fungi.</title>
        <authorList>
            <person name="Reynolds N.K."/>
            <person name="Stajich J.E."/>
            <person name="Barry K."/>
            <person name="Grigoriev I.V."/>
            <person name="Crous P."/>
            <person name="Smith M.E."/>
        </authorList>
    </citation>
    <scope>NUCLEOTIDE SEQUENCE</scope>
    <source>
        <strain evidence="2">RSA 1196</strain>
    </source>
</reference>
<feature type="compositionally biased region" description="Basic and acidic residues" evidence="1">
    <location>
        <begin position="324"/>
        <end position="334"/>
    </location>
</feature>
<dbReference type="InterPro" id="IPR009057">
    <property type="entry name" value="Homeodomain-like_sf"/>
</dbReference>
<dbReference type="EMBL" id="JANBPY010000538">
    <property type="protein sequence ID" value="KAJ1966120.1"/>
    <property type="molecule type" value="Genomic_DNA"/>
</dbReference>
<feature type="region of interest" description="Disordered" evidence="1">
    <location>
        <begin position="429"/>
        <end position="462"/>
    </location>
</feature>
<evidence type="ECO:0000313" key="3">
    <source>
        <dbReference type="Proteomes" id="UP001150925"/>
    </source>
</evidence>
<evidence type="ECO:0008006" key="4">
    <source>
        <dbReference type="Google" id="ProtNLM"/>
    </source>
</evidence>
<dbReference type="AlphaFoldDB" id="A0A9W8E3S5"/>
<feature type="compositionally biased region" description="Basic and acidic residues" evidence="1">
    <location>
        <begin position="230"/>
        <end position="240"/>
    </location>
</feature>
<accession>A0A9W8E3S5</accession>
<dbReference type="OrthoDB" id="5598695at2759"/>
<feature type="compositionally biased region" description="Basic residues" evidence="1">
    <location>
        <begin position="212"/>
        <end position="228"/>
    </location>
</feature>
<feature type="compositionally biased region" description="Low complexity" evidence="1">
    <location>
        <begin position="263"/>
        <end position="276"/>
    </location>
</feature>
<protein>
    <recommendedName>
        <fullName evidence="4">SWIRM domain-containing protein</fullName>
    </recommendedName>
</protein>
<dbReference type="InterPro" id="IPR036388">
    <property type="entry name" value="WH-like_DNA-bd_sf"/>
</dbReference>
<feature type="compositionally biased region" description="Basic residues" evidence="1">
    <location>
        <begin position="335"/>
        <end position="351"/>
    </location>
</feature>
<evidence type="ECO:0000313" key="2">
    <source>
        <dbReference type="EMBL" id="KAJ1966120.1"/>
    </source>
</evidence>
<gene>
    <name evidence="2" type="ORF">IWQ62_002504</name>
</gene>
<comment type="caution">
    <text evidence="2">The sequence shown here is derived from an EMBL/GenBank/DDBJ whole genome shotgun (WGS) entry which is preliminary data.</text>
</comment>
<feature type="region of interest" description="Disordered" evidence="1">
    <location>
        <begin position="184"/>
        <end position="281"/>
    </location>
</feature>
<keyword evidence="3" id="KW-1185">Reference proteome</keyword>
<name>A0A9W8E3S5_9FUNG</name>
<feature type="compositionally biased region" description="Polar residues" evidence="1">
    <location>
        <begin position="70"/>
        <end position="81"/>
    </location>
</feature>